<organism evidence="1 2">
    <name type="scientific">Alkaliphilus hydrothermalis</name>
    <dbReference type="NCBI Taxonomy" id="1482730"/>
    <lineage>
        <taxon>Bacteria</taxon>
        <taxon>Bacillati</taxon>
        <taxon>Bacillota</taxon>
        <taxon>Clostridia</taxon>
        <taxon>Peptostreptococcales</taxon>
        <taxon>Natronincolaceae</taxon>
        <taxon>Alkaliphilus</taxon>
    </lineage>
</organism>
<sequence>MTKKGKIRRLFPGGNTSVGFYSYYQHVINLKEANRLYLLKGGPGLGKSHLMKKIGQEMVDRGHDIELHHCSADPDSVDAVVIPDIKVAIIDGTAPHVGVS</sequence>
<comment type="caution">
    <text evidence="1">The sequence shown here is derived from an EMBL/GenBank/DDBJ whole genome shotgun (WGS) entry which is preliminary data.</text>
</comment>
<name>A0ABS2NPE1_9FIRM</name>
<evidence type="ECO:0000313" key="1">
    <source>
        <dbReference type="EMBL" id="MBM7614810.1"/>
    </source>
</evidence>
<gene>
    <name evidence="1" type="ORF">JOC73_001329</name>
</gene>
<dbReference type="RefSeq" id="WP_204401390.1">
    <property type="nucleotide sequence ID" value="NZ_JAFBEE010000007.1"/>
</dbReference>
<reference evidence="1 2" key="1">
    <citation type="submission" date="2021-01" db="EMBL/GenBank/DDBJ databases">
        <title>Genomic Encyclopedia of Type Strains, Phase IV (KMG-IV): sequencing the most valuable type-strain genomes for metagenomic binning, comparative biology and taxonomic classification.</title>
        <authorList>
            <person name="Goeker M."/>
        </authorList>
    </citation>
    <scope>NUCLEOTIDE SEQUENCE [LARGE SCALE GENOMIC DNA]</scope>
    <source>
        <strain evidence="1 2">DSM 25890</strain>
    </source>
</reference>
<evidence type="ECO:0000313" key="2">
    <source>
        <dbReference type="Proteomes" id="UP001314796"/>
    </source>
</evidence>
<proteinExistence type="predicted"/>
<dbReference type="Gene3D" id="3.40.50.300">
    <property type="entry name" value="P-loop containing nucleotide triphosphate hydrolases"/>
    <property type="match status" value="1"/>
</dbReference>
<protein>
    <submittedName>
        <fullName evidence="1">Chromosomal replication initiation ATPase DnaA</fullName>
    </submittedName>
</protein>
<accession>A0ABS2NPE1</accession>
<dbReference type="InterPro" id="IPR027417">
    <property type="entry name" value="P-loop_NTPase"/>
</dbReference>
<dbReference type="EMBL" id="JAFBEE010000007">
    <property type="protein sequence ID" value="MBM7614810.1"/>
    <property type="molecule type" value="Genomic_DNA"/>
</dbReference>
<dbReference type="SUPFAM" id="SSF52540">
    <property type="entry name" value="P-loop containing nucleoside triphosphate hydrolases"/>
    <property type="match status" value="1"/>
</dbReference>
<keyword evidence="2" id="KW-1185">Reference proteome</keyword>
<dbReference type="Proteomes" id="UP001314796">
    <property type="component" value="Unassembled WGS sequence"/>
</dbReference>